<evidence type="ECO:0000256" key="1">
    <source>
        <dbReference type="ARBA" id="ARBA00006499"/>
    </source>
</evidence>
<accession>A0A9N8HYQ3</accession>
<dbReference type="Gene3D" id="3.40.50.1820">
    <property type="entry name" value="alpha/beta hydrolase"/>
    <property type="match status" value="1"/>
</dbReference>
<comment type="caution">
    <text evidence="4">The sequence shown here is derived from an EMBL/GenBank/DDBJ whole genome shotgun (WGS) entry which is preliminary data.</text>
</comment>
<keyword evidence="2" id="KW-0378">Hydrolase</keyword>
<proteinExistence type="inferred from homology"/>
<evidence type="ECO:0000256" key="2">
    <source>
        <dbReference type="ARBA" id="ARBA00022801"/>
    </source>
</evidence>
<comment type="similarity">
    <text evidence="1">Belongs to the AB hydrolase superfamily. AB hydrolase 2 family.</text>
</comment>
<sequence length="272" mass="29956">MTPRNEADQSALLVICHGLGDTSDGFDDVAEHLCRKLPYLKIILPTAPTQPVTMNMGMAMPSWYDIKGLDMKSNEQCDGIETSQSRIEQILQTEHEKTGLPYSRMVLAGFSQGGALGLYTGMQLKPVDKKLAGVVVLSGYLPQQSKFTITPGMEDTPILHCHGSQDPVVIYPMAQMTQQALTTLKGATNYELKTFPVQHTVSPQELVAVEEFLRKCLPPDDSCKIKVKDAKEMSIKELKAAIKKAGLSNKATGFCEKSEFIKLVQDHRDGKL</sequence>
<dbReference type="Proteomes" id="UP001153069">
    <property type="component" value="Unassembled WGS sequence"/>
</dbReference>
<protein>
    <submittedName>
        <fullName evidence="4">Acyl-protein thioesterase</fullName>
    </submittedName>
</protein>
<dbReference type="InterPro" id="IPR050565">
    <property type="entry name" value="LYPA1-2/EST-like"/>
</dbReference>
<dbReference type="GO" id="GO:0052689">
    <property type="term" value="F:carboxylic ester hydrolase activity"/>
    <property type="evidence" value="ECO:0007669"/>
    <property type="project" value="TreeGrafter"/>
</dbReference>
<name>A0A9N8HYQ3_9STRA</name>
<dbReference type="GO" id="GO:0005737">
    <property type="term" value="C:cytoplasm"/>
    <property type="evidence" value="ECO:0007669"/>
    <property type="project" value="TreeGrafter"/>
</dbReference>
<dbReference type="Pfam" id="PF02230">
    <property type="entry name" value="Abhydrolase_2"/>
    <property type="match status" value="1"/>
</dbReference>
<dbReference type="GO" id="GO:0008474">
    <property type="term" value="F:palmitoyl-(protein) hydrolase activity"/>
    <property type="evidence" value="ECO:0007669"/>
    <property type="project" value="TreeGrafter"/>
</dbReference>
<evidence type="ECO:0000313" key="4">
    <source>
        <dbReference type="EMBL" id="CAB9527698.1"/>
    </source>
</evidence>
<dbReference type="InterPro" id="IPR003140">
    <property type="entry name" value="PLipase/COase/thioEstase"/>
</dbReference>
<dbReference type="AlphaFoldDB" id="A0A9N8HYQ3"/>
<evidence type="ECO:0000313" key="5">
    <source>
        <dbReference type="Proteomes" id="UP001153069"/>
    </source>
</evidence>
<dbReference type="InterPro" id="IPR029058">
    <property type="entry name" value="AB_hydrolase_fold"/>
</dbReference>
<reference evidence="4" key="1">
    <citation type="submission" date="2020-06" db="EMBL/GenBank/DDBJ databases">
        <authorList>
            <consortium name="Plant Systems Biology data submission"/>
        </authorList>
    </citation>
    <scope>NUCLEOTIDE SEQUENCE</scope>
    <source>
        <strain evidence="4">D6</strain>
    </source>
</reference>
<feature type="domain" description="Phospholipase/carboxylesterase/thioesterase" evidence="3">
    <location>
        <begin position="7"/>
        <end position="216"/>
    </location>
</feature>
<dbReference type="SUPFAM" id="SSF53474">
    <property type="entry name" value="alpha/beta-Hydrolases"/>
    <property type="match status" value="1"/>
</dbReference>
<dbReference type="EMBL" id="CAICTM010002047">
    <property type="protein sequence ID" value="CAB9527698.1"/>
    <property type="molecule type" value="Genomic_DNA"/>
</dbReference>
<keyword evidence="5" id="KW-1185">Reference proteome</keyword>
<dbReference type="PANTHER" id="PTHR10655:SF17">
    <property type="entry name" value="LYSOPHOSPHOLIPASE-LIKE PROTEIN 1"/>
    <property type="match status" value="1"/>
</dbReference>
<dbReference type="OrthoDB" id="2418081at2759"/>
<gene>
    <name evidence="4" type="ORF">SEMRO_2049_G312560.1</name>
</gene>
<dbReference type="PANTHER" id="PTHR10655">
    <property type="entry name" value="LYSOPHOSPHOLIPASE-RELATED"/>
    <property type="match status" value="1"/>
</dbReference>
<organism evidence="4 5">
    <name type="scientific">Seminavis robusta</name>
    <dbReference type="NCBI Taxonomy" id="568900"/>
    <lineage>
        <taxon>Eukaryota</taxon>
        <taxon>Sar</taxon>
        <taxon>Stramenopiles</taxon>
        <taxon>Ochrophyta</taxon>
        <taxon>Bacillariophyta</taxon>
        <taxon>Bacillariophyceae</taxon>
        <taxon>Bacillariophycidae</taxon>
        <taxon>Naviculales</taxon>
        <taxon>Naviculaceae</taxon>
        <taxon>Seminavis</taxon>
    </lineage>
</organism>
<evidence type="ECO:0000259" key="3">
    <source>
        <dbReference type="Pfam" id="PF02230"/>
    </source>
</evidence>